<feature type="compositionally biased region" description="Basic and acidic residues" evidence="17">
    <location>
        <begin position="633"/>
        <end position="643"/>
    </location>
</feature>
<evidence type="ECO:0000256" key="18">
    <source>
        <dbReference type="SAM" id="Phobius"/>
    </source>
</evidence>
<feature type="region of interest" description="Disordered" evidence="17">
    <location>
        <begin position="966"/>
        <end position="1004"/>
    </location>
</feature>
<feature type="transmembrane region" description="Helical" evidence="18">
    <location>
        <begin position="212"/>
        <end position="230"/>
    </location>
</feature>
<evidence type="ECO:0000256" key="9">
    <source>
        <dbReference type="ARBA" id="ARBA00022840"/>
    </source>
</evidence>
<comment type="catalytic activity">
    <reaction evidence="1">
        <text>ATP = 3',5'-cyclic AMP + diphosphate</text>
        <dbReference type="Rhea" id="RHEA:15389"/>
        <dbReference type="ChEBI" id="CHEBI:30616"/>
        <dbReference type="ChEBI" id="CHEBI:33019"/>
        <dbReference type="ChEBI" id="CHEBI:58165"/>
        <dbReference type="EC" id="4.6.1.1"/>
    </reaction>
</comment>
<evidence type="ECO:0000256" key="15">
    <source>
        <dbReference type="ARBA" id="ARBA00023239"/>
    </source>
</evidence>
<comment type="cofactor">
    <cofactor evidence="2">
        <name>Mg(2+)</name>
        <dbReference type="ChEBI" id="CHEBI:18420"/>
    </cofactor>
</comment>
<feature type="region of interest" description="Disordered" evidence="17">
    <location>
        <begin position="779"/>
        <end position="808"/>
    </location>
</feature>
<keyword evidence="8" id="KW-0547">Nucleotide-binding</keyword>
<evidence type="ECO:0000256" key="6">
    <source>
        <dbReference type="ARBA" id="ARBA00022723"/>
    </source>
</evidence>
<feature type="region of interest" description="Disordered" evidence="17">
    <location>
        <begin position="1040"/>
        <end position="1083"/>
    </location>
</feature>
<protein>
    <recommendedName>
        <fullName evidence="4">adenylate cyclase</fullName>
        <ecNumber evidence="4">4.6.1.1</ecNumber>
    </recommendedName>
</protein>
<organism evidence="20 21">
    <name type="scientific">Ignelater luminosus</name>
    <name type="common">Cucubano</name>
    <name type="synonym">Pyrophorus luminosus</name>
    <dbReference type="NCBI Taxonomy" id="2038154"/>
    <lineage>
        <taxon>Eukaryota</taxon>
        <taxon>Metazoa</taxon>
        <taxon>Ecdysozoa</taxon>
        <taxon>Arthropoda</taxon>
        <taxon>Hexapoda</taxon>
        <taxon>Insecta</taxon>
        <taxon>Pterygota</taxon>
        <taxon>Neoptera</taxon>
        <taxon>Endopterygota</taxon>
        <taxon>Coleoptera</taxon>
        <taxon>Polyphaga</taxon>
        <taxon>Elateriformia</taxon>
        <taxon>Elateroidea</taxon>
        <taxon>Elateridae</taxon>
        <taxon>Agrypninae</taxon>
        <taxon>Pyrophorini</taxon>
        <taxon>Ignelater</taxon>
    </lineage>
</organism>
<evidence type="ECO:0000256" key="10">
    <source>
        <dbReference type="ARBA" id="ARBA00022842"/>
    </source>
</evidence>
<dbReference type="OrthoDB" id="2107370at2759"/>
<feature type="compositionally biased region" description="Low complexity" evidence="17">
    <location>
        <begin position="835"/>
        <end position="848"/>
    </location>
</feature>
<feature type="transmembrane region" description="Helical" evidence="18">
    <location>
        <begin position="236"/>
        <end position="261"/>
    </location>
</feature>
<dbReference type="InterPro" id="IPR029787">
    <property type="entry name" value="Nucleotide_cyclase"/>
</dbReference>
<keyword evidence="12" id="KW-0115">cAMP biosynthesis</keyword>
<evidence type="ECO:0000313" key="21">
    <source>
        <dbReference type="Proteomes" id="UP000801492"/>
    </source>
</evidence>
<evidence type="ECO:0000256" key="17">
    <source>
        <dbReference type="SAM" id="MobiDB-lite"/>
    </source>
</evidence>
<keyword evidence="21" id="KW-1185">Reference proteome</keyword>
<dbReference type="EMBL" id="VTPC01000671">
    <property type="protein sequence ID" value="KAF2904824.1"/>
    <property type="molecule type" value="Genomic_DNA"/>
</dbReference>
<feature type="region of interest" description="Disordered" evidence="17">
    <location>
        <begin position="603"/>
        <end position="662"/>
    </location>
</feature>
<evidence type="ECO:0000256" key="1">
    <source>
        <dbReference type="ARBA" id="ARBA00001593"/>
    </source>
</evidence>
<feature type="transmembrane region" description="Helical" evidence="18">
    <location>
        <begin position="120"/>
        <end position="143"/>
    </location>
</feature>
<dbReference type="PANTHER" id="PTHR45627:SF26">
    <property type="entry name" value="ADENYLATE CYCLASE TYPE 1"/>
    <property type="match status" value="1"/>
</dbReference>
<evidence type="ECO:0000256" key="5">
    <source>
        <dbReference type="ARBA" id="ARBA00022692"/>
    </source>
</evidence>
<evidence type="ECO:0000256" key="3">
    <source>
        <dbReference type="ARBA" id="ARBA00004141"/>
    </source>
</evidence>
<keyword evidence="15 16" id="KW-0456">Lyase</keyword>
<sequence>MEVPFSNMTIQATDLKNSNTRKNKVTEKFKRPFKKRHSSVYHQPSNRVNKYLAQAIEARSVDREKSTHVNLVTLCFKDREKESHYHDELDVGFSSSLVCVLVLLVLLGGLQAVVLPRTRILLLLFLTAFVWISVVLMLLLAVRLRWILWDISHSFVLRLAITVFTIVLVYTVAQVNVFTCRVEIPCSNSPANVTLDGGSLEKDHRACPLPQYIVLSCALGYLAVALFLRLPILLKVALLIIMSTVYILLIELSHIGLFLCYDGRVYDVHMNSVIPTHVLSVVEVLMFVIAILLHGRQVEWTVRLDFLWQVQANEEKREMDALQHSNKRILFNLLPSHVATHFLDNQFRNNMNTLSQELYHQSYSRVGVVFASITNYHEFYTELDGNNQGVECLRLLNEIIADFDDLLSDERFKAIDKIKTVGSTYMAAIGLIPDLRILDDDETSAGTHLSTLVEFVFSMRERLLNINENSYNNFMLRVGINIGPVVAGVIGARKPQYDIWGNTVNVASRMDSTGLPNHTQVTEEVYQVLKTYPYEFQCRGKVKVKGKGDMTTYFLTDRKQPGTIRVDDLQNFRAGSVALNNMYGGVATPLALLHHGEMNGRTKQHNSFQKRSNCREDSFNGTRNAPRLPPLRETNHQDRDRDVGNIGCENDPLLPTVAPKPLRNGKKFSLEENLPVPPLPPHKNHYQQVQRQYSHPNDMKYMPPWPQGQSPYSVVSRNGADNIKPYLKPLPKPPGKESPNRHHRKQINGPAPPPHHVVMALPHQRTPERTPEILRNKLQNRNSPLHSRRSPLHNRNSPHHNRHSPLQRHYSDESIGGLYTAGAPQRIHSSADEISSLNHSPSISSSDESYSRTTDADVSPCVSPPLPAEPQQFLFPSDIQVNPCSSPEVSPRASLDYIPPNCSLRNNSTERSNKRNNLPPTALIALAGNANTLDSTIITSPPVLDGEESGRGESCASFEFIGRTKQKPNPLTKAYSANGAVSRPHAHKQQRSSEKRTRNDSDSILECNKLSANCKRSPSFKEAEEIKELLKEKGDILNKYSSEKNKRDGCSQTDKKDMRRMHSSPSGHREKHSPNTKLNNTEESTENIAGPFEREIQKLLEEQNLLQNIPPKHELTPQNKDLALEPLVRYAPNNNTHQVGLAAIQALALGLRVNPTGSVTLQCISPTRASSKEGSLKRGASPGPSECHKQQKVSPLDRSPKTEGEVDNDCDMPEQQPAQGDDTDIESFERDEKQMEEEAAREEEVKRLLEEKVQEKLRNLENGGDTLGQPPNEGSQSEWSEDEEGGASEPLLNDRESTGYTTDDPALENISMIHETGLTDAEGALSDVNSAYNDHNHDGDMDDNTSMSSRASSRIFDSDAMMSLDSLSALYDSEYDNCYRTDDDLNAVPDLDRLNYFSVPANDVHLANIRSMSESITRNFGQPRSETDPDSDV</sequence>
<evidence type="ECO:0000256" key="12">
    <source>
        <dbReference type="ARBA" id="ARBA00022998"/>
    </source>
</evidence>
<keyword evidence="13 18" id="KW-0472">Membrane</keyword>
<accession>A0A8K0DFH8</accession>
<gene>
    <name evidence="20" type="ORF">ILUMI_01351</name>
</gene>
<feature type="region of interest" description="Disordered" evidence="17">
    <location>
        <begin position="1259"/>
        <end position="1304"/>
    </location>
</feature>
<feature type="transmembrane region" description="Helical" evidence="18">
    <location>
        <begin position="91"/>
        <end position="113"/>
    </location>
</feature>
<evidence type="ECO:0000259" key="19">
    <source>
        <dbReference type="PROSITE" id="PS50125"/>
    </source>
</evidence>
<comment type="similarity">
    <text evidence="16">Belongs to the adenylyl cyclase class-4/guanylyl cyclase family.</text>
</comment>
<dbReference type="Pfam" id="PF00211">
    <property type="entry name" value="Guanylate_cyc"/>
    <property type="match status" value="1"/>
</dbReference>
<dbReference type="PROSITE" id="PS50125">
    <property type="entry name" value="GUANYLATE_CYCLASE_2"/>
    <property type="match status" value="1"/>
</dbReference>
<evidence type="ECO:0000256" key="14">
    <source>
        <dbReference type="ARBA" id="ARBA00023180"/>
    </source>
</evidence>
<keyword evidence="6" id="KW-0479">Metal-binding</keyword>
<keyword evidence="14" id="KW-0325">Glycoprotein</keyword>
<evidence type="ECO:0000256" key="4">
    <source>
        <dbReference type="ARBA" id="ARBA00012201"/>
    </source>
</evidence>
<evidence type="ECO:0000256" key="2">
    <source>
        <dbReference type="ARBA" id="ARBA00001946"/>
    </source>
</evidence>
<dbReference type="EC" id="4.6.1.1" evidence="4"/>
<dbReference type="PROSITE" id="PS00452">
    <property type="entry name" value="GUANYLATE_CYCLASE_1"/>
    <property type="match status" value="1"/>
</dbReference>
<dbReference type="GO" id="GO:0006171">
    <property type="term" value="P:cAMP biosynthetic process"/>
    <property type="evidence" value="ECO:0007669"/>
    <property type="project" value="UniProtKB-KW"/>
</dbReference>
<dbReference type="GO" id="GO:0035556">
    <property type="term" value="P:intracellular signal transduction"/>
    <property type="evidence" value="ECO:0007669"/>
    <property type="project" value="InterPro"/>
</dbReference>
<proteinExistence type="inferred from homology"/>
<dbReference type="InterPro" id="IPR018297">
    <property type="entry name" value="A/G_cyclase_CS"/>
</dbReference>
<dbReference type="InterPro" id="IPR001054">
    <property type="entry name" value="A/G_cyclase"/>
</dbReference>
<dbReference type="CDD" id="cd07302">
    <property type="entry name" value="CHD"/>
    <property type="match status" value="1"/>
</dbReference>
<feature type="region of interest" description="Disordered" evidence="17">
    <location>
        <begin position="833"/>
        <end position="860"/>
    </location>
</feature>
<evidence type="ECO:0000256" key="16">
    <source>
        <dbReference type="RuleBase" id="RU000405"/>
    </source>
</evidence>
<dbReference type="InterPro" id="IPR009398">
    <property type="entry name" value="Adcy_conserved_dom"/>
</dbReference>
<dbReference type="GO" id="GO:0005886">
    <property type="term" value="C:plasma membrane"/>
    <property type="evidence" value="ECO:0007669"/>
    <property type="project" value="InterPro"/>
</dbReference>
<keyword evidence="5 18" id="KW-0812">Transmembrane</keyword>
<feature type="compositionally biased region" description="Basic and acidic residues" evidence="17">
    <location>
        <begin position="1040"/>
        <end position="1057"/>
    </location>
</feature>
<dbReference type="SUPFAM" id="SSF55073">
    <property type="entry name" value="Nucleotide cyclase"/>
    <property type="match status" value="1"/>
</dbReference>
<comment type="caution">
    <text evidence="20">The sequence shown here is derived from an EMBL/GenBank/DDBJ whole genome shotgun (WGS) entry which is preliminary data.</text>
</comment>
<reference evidence="20" key="1">
    <citation type="submission" date="2019-08" db="EMBL/GenBank/DDBJ databases">
        <title>The genome of the North American firefly Photinus pyralis.</title>
        <authorList>
            <consortium name="Photinus pyralis genome working group"/>
            <person name="Fallon T.R."/>
            <person name="Sander Lower S.E."/>
            <person name="Weng J.-K."/>
        </authorList>
    </citation>
    <scope>NUCLEOTIDE SEQUENCE</scope>
    <source>
        <strain evidence="20">TRF0915ILg1</strain>
        <tissue evidence="20">Whole body</tissue>
    </source>
</reference>
<dbReference type="Proteomes" id="UP000801492">
    <property type="component" value="Unassembled WGS sequence"/>
</dbReference>
<feature type="region of interest" description="Disordered" evidence="17">
    <location>
        <begin position="676"/>
        <end position="758"/>
    </location>
</feature>
<feature type="compositionally biased region" description="Polar residues" evidence="17">
    <location>
        <begin position="1"/>
        <end position="20"/>
    </location>
</feature>
<dbReference type="PANTHER" id="PTHR45627">
    <property type="entry name" value="ADENYLATE CYCLASE TYPE 1"/>
    <property type="match status" value="1"/>
</dbReference>
<evidence type="ECO:0000313" key="20">
    <source>
        <dbReference type="EMBL" id="KAF2904824.1"/>
    </source>
</evidence>
<feature type="domain" description="Guanylate cyclase" evidence="19">
    <location>
        <begin position="367"/>
        <end position="511"/>
    </location>
</feature>
<name>A0A8K0DFH8_IGNLU</name>
<dbReference type="GO" id="GO:0007189">
    <property type="term" value="P:adenylate cyclase-activating G protein-coupled receptor signaling pathway"/>
    <property type="evidence" value="ECO:0007669"/>
    <property type="project" value="TreeGrafter"/>
</dbReference>
<dbReference type="SMART" id="SM00044">
    <property type="entry name" value="CYCc"/>
    <property type="match status" value="1"/>
</dbReference>
<keyword evidence="9" id="KW-0067">ATP-binding</keyword>
<feature type="region of interest" description="Disordered" evidence="17">
    <location>
        <begin position="1164"/>
        <end position="1245"/>
    </location>
</feature>
<feature type="compositionally biased region" description="Basic and acidic residues" evidence="17">
    <location>
        <begin position="1227"/>
        <end position="1245"/>
    </location>
</feature>
<evidence type="ECO:0000256" key="8">
    <source>
        <dbReference type="ARBA" id="ARBA00022741"/>
    </source>
</evidence>
<feature type="compositionally biased region" description="Basic and acidic residues" evidence="17">
    <location>
        <begin position="991"/>
        <end position="1001"/>
    </location>
</feature>
<keyword evidence="7" id="KW-0677">Repeat</keyword>
<dbReference type="Gene3D" id="3.30.70.1230">
    <property type="entry name" value="Nucleotide cyclase"/>
    <property type="match status" value="1"/>
</dbReference>
<feature type="transmembrane region" description="Helical" evidence="18">
    <location>
        <begin position="155"/>
        <end position="173"/>
    </location>
</feature>
<feature type="transmembrane region" description="Helical" evidence="18">
    <location>
        <begin position="273"/>
        <end position="293"/>
    </location>
</feature>
<dbReference type="GO" id="GO:0046872">
    <property type="term" value="F:metal ion binding"/>
    <property type="evidence" value="ECO:0007669"/>
    <property type="project" value="UniProtKB-KW"/>
</dbReference>
<keyword evidence="11 18" id="KW-1133">Transmembrane helix</keyword>
<dbReference type="GO" id="GO:0005524">
    <property type="term" value="F:ATP binding"/>
    <property type="evidence" value="ECO:0007669"/>
    <property type="project" value="UniProtKB-KW"/>
</dbReference>
<dbReference type="FunFam" id="3.30.70.1230:FF:000001">
    <property type="entry name" value="Adenylate cyclase"/>
    <property type="match status" value="1"/>
</dbReference>
<feature type="compositionally biased region" description="Polar residues" evidence="17">
    <location>
        <begin position="707"/>
        <end position="716"/>
    </location>
</feature>
<feature type="compositionally biased region" description="Polar residues" evidence="17">
    <location>
        <begin position="686"/>
        <end position="695"/>
    </location>
</feature>
<feature type="compositionally biased region" description="Basic residues" evidence="17">
    <location>
        <begin position="786"/>
        <end position="806"/>
    </location>
</feature>
<evidence type="ECO:0000256" key="7">
    <source>
        <dbReference type="ARBA" id="ARBA00022737"/>
    </source>
</evidence>
<comment type="subcellular location">
    <subcellularLocation>
        <location evidence="3">Membrane</location>
        <topology evidence="3">Multi-pass membrane protein</topology>
    </subcellularLocation>
</comment>
<evidence type="ECO:0000256" key="11">
    <source>
        <dbReference type="ARBA" id="ARBA00022989"/>
    </source>
</evidence>
<keyword evidence="10" id="KW-0460">Magnesium</keyword>
<dbReference type="Pfam" id="PF06327">
    <property type="entry name" value="Adcy_cons_dom"/>
    <property type="match status" value="1"/>
</dbReference>
<dbReference type="GO" id="GO:0004016">
    <property type="term" value="F:adenylate cyclase activity"/>
    <property type="evidence" value="ECO:0007669"/>
    <property type="project" value="UniProtKB-EC"/>
</dbReference>
<evidence type="ECO:0000256" key="13">
    <source>
        <dbReference type="ARBA" id="ARBA00023136"/>
    </source>
</evidence>
<feature type="region of interest" description="Disordered" evidence="17">
    <location>
        <begin position="1"/>
        <end position="23"/>
    </location>
</feature>